<reference evidence="2" key="1">
    <citation type="journal article" date="2015" name="Nat. Genet.">
        <title>The genome and transcriptome of the zoonotic hookworm Ancylostoma ceylanicum identify infection-specific gene families.</title>
        <authorList>
            <person name="Schwarz E.M."/>
            <person name="Hu Y."/>
            <person name="Antoshechkin I."/>
            <person name="Miller M.M."/>
            <person name="Sternberg P.W."/>
            <person name="Aroian R.V."/>
        </authorList>
    </citation>
    <scope>NUCLEOTIDE SEQUENCE</scope>
    <source>
        <strain evidence="2">HY135</strain>
    </source>
</reference>
<dbReference type="AlphaFoldDB" id="A0A016VXA3"/>
<sequence length="87" mass="9483">MTAVSRAVCHAFSSSRERSFANKIERHGSTRILMAVLWLCPGYKSVNLGNRPLSEDKTFSITVGYGAITTAPGIHKIFGPNRDKTSA</sequence>
<dbReference type="Proteomes" id="UP000024635">
    <property type="component" value="Unassembled WGS sequence"/>
</dbReference>
<evidence type="ECO:0000313" key="2">
    <source>
        <dbReference type="Proteomes" id="UP000024635"/>
    </source>
</evidence>
<evidence type="ECO:0000313" key="1">
    <source>
        <dbReference type="EMBL" id="EYC31632.1"/>
    </source>
</evidence>
<accession>A0A016VXA3</accession>
<comment type="caution">
    <text evidence="1">The sequence shown here is derived from an EMBL/GenBank/DDBJ whole genome shotgun (WGS) entry which is preliminary data.</text>
</comment>
<dbReference type="EMBL" id="JARK01001339">
    <property type="protein sequence ID" value="EYC31632.1"/>
    <property type="molecule type" value="Genomic_DNA"/>
</dbReference>
<name>A0A016VXA3_9BILA</name>
<organism evidence="1 2">
    <name type="scientific">Ancylostoma ceylanicum</name>
    <dbReference type="NCBI Taxonomy" id="53326"/>
    <lineage>
        <taxon>Eukaryota</taxon>
        <taxon>Metazoa</taxon>
        <taxon>Ecdysozoa</taxon>
        <taxon>Nematoda</taxon>
        <taxon>Chromadorea</taxon>
        <taxon>Rhabditida</taxon>
        <taxon>Rhabditina</taxon>
        <taxon>Rhabditomorpha</taxon>
        <taxon>Strongyloidea</taxon>
        <taxon>Ancylostomatidae</taxon>
        <taxon>Ancylostomatinae</taxon>
        <taxon>Ancylostoma</taxon>
    </lineage>
</organism>
<gene>
    <name evidence="1" type="primary">Acey_s0003.g1157</name>
    <name evidence="1" type="ORF">Y032_0003g1157</name>
</gene>
<protein>
    <submittedName>
        <fullName evidence="1">Uncharacterized protein</fullName>
    </submittedName>
</protein>
<keyword evidence="2" id="KW-1185">Reference proteome</keyword>
<proteinExistence type="predicted"/>